<feature type="region of interest" description="Disordered" evidence="8">
    <location>
        <begin position="60"/>
        <end position="88"/>
    </location>
</feature>
<evidence type="ECO:0000256" key="4">
    <source>
        <dbReference type="ARBA" id="ARBA00023002"/>
    </source>
</evidence>
<evidence type="ECO:0000256" key="3">
    <source>
        <dbReference type="ARBA" id="ARBA00022723"/>
    </source>
</evidence>
<protein>
    <submittedName>
        <fullName evidence="9">Cytochrome P450</fullName>
    </submittedName>
</protein>
<sequence>MPRYPFTRTPGCPFDLPAELQQLRRTESITRVSLWDGSNPWLLTRYEDVRSVLADRRFSSDRRQPGFPPSSAGQRIRNEVSPSFVGMDDPEHARHRRMLVGEFSARQTAGLRPMVAEIVDSLLDEMARQTGPVDLMESYAIPLPFMVVCRVLGVPYTDRAFIEEHLNVRLDARSSPDLARESISRMHDYVLELVRQRETEPTDDLLGRLVQRRVHTGELTRDQAASMAELLLAAGNETTFHMIGLGTLMLLRDPELAAVVRDGEPAQVSSAVEELLRLLSIAHAGRRRVALEDVTIGGVTIRAGEGVIAATNMADRDPDEFPQPDRLNLGRTRNRHLAFGFGPHQCLGASLARLELQLAYPALLRRFPALRLAVPEAELRFIDGKVIYGVEEVPVSW</sequence>
<dbReference type="PRINTS" id="PR00359">
    <property type="entry name" value="BP450"/>
</dbReference>
<dbReference type="EMBL" id="JRKI01000026">
    <property type="protein sequence ID" value="KIZ16620.1"/>
    <property type="molecule type" value="Genomic_DNA"/>
</dbReference>
<dbReference type="GO" id="GO:0016705">
    <property type="term" value="F:oxidoreductase activity, acting on paired donors, with incorporation or reduction of molecular oxygen"/>
    <property type="evidence" value="ECO:0007669"/>
    <property type="project" value="InterPro"/>
</dbReference>
<dbReference type="InterPro" id="IPR002397">
    <property type="entry name" value="Cyt_P450_B"/>
</dbReference>
<keyword evidence="3 7" id="KW-0479">Metal-binding</keyword>
<comment type="caution">
    <text evidence="9">The sequence shown here is derived from an EMBL/GenBank/DDBJ whole genome shotgun (WGS) entry which is preliminary data.</text>
</comment>
<dbReference type="CDD" id="cd11030">
    <property type="entry name" value="CYP105-like"/>
    <property type="match status" value="1"/>
</dbReference>
<evidence type="ECO:0000256" key="6">
    <source>
        <dbReference type="ARBA" id="ARBA00023033"/>
    </source>
</evidence>
<evidence type="ECO:0000256" key="7">
    <source>
        <dbReference type="RuleBase" id="RU000461"/>
    </source>
</evidence>
<dbReference type="SUPFAM" id="SSF48264">
    <property type="entry name" value="Cytochrome P450"/>
    <property type="match status" value="1"/>
</dbReference>
<dbReference type="GO" id="GO:0005506">
    <property type="term" value="F:iron ion binding"/>
    <property type="evidence" value="ECO:0007669"/>
    <property type="project" value="InterPro"/>
</dbReference>
<gene>
    <name evidence="9" type="ORF">SNA_16380</name>
</gene>
<evidence type="ECO:0000256" key="8">
    <source>
        <dbReference type="SAM" id="MobiDB-lite"/>
    </source>
</evidence>
<keyword evidence="6 7" id="KW-0503">Monooxygenase</keyword>
<dbReference type="AlphaFoldDB" id="A0A0D7CL82"/>
<evidence type="ECO:0000256" key="5">
    <source>
        <dbReference type="ARBA" id="ARBA00023004"/>
    </source>
</evidence>
<dbReference type="Gene3D" id="1.10.630.10">
    <property type="entry name" value="Cytochrome P450"/>
    <property type="match status" value="1"/>
</dbReference>
<proteinExistence type="inferred from homology"/>
<keyword evidence="10" id="KW-1185">Reference proteome</keyword>
<evidence type="ECO:0000256" key="2">
    <source>
        <dbReference type="ARBA" id="ARBA00022617"/>
    </source>
</evidence>
<dbReference type="PANTHER" id="PTHR46696:SF1">
    <property type="entry name" value="CYTOCHROME P450 YJIB-RELATED"/>
    <property type="match status" value="1"/>
</dbReference>
<dbReference type="InterPro" id="IPR017972">
    <property type="entry name" value="Cyt_P450_CS"/>
</dbReference>
<organism evidence="9 10">
    <name type="scientific">Streptomyces natalensis ATCC 27448</name>
    <dbReference type="NCBI Taxonomy" id="1240678"/>
    <lineage>
        <taxon>Bacteria</taxon>
        <taxon>Bacillati</taxon>
        <taxon>Actinomycetota</taxon>
        <taxon>Actinomycetes</taxon>
        <taxon>Kitasatosporales</taxon>
        <taxon>Streptomycetaceae</taxon>
        <taxon>Streptomyces</taxon>
    </lineage>
</organism>
<dbReference type="Pfam" id="PF00067">
    <property type="entry name" value="p450"/>
    <property type="match status" value="1"/>
</dbReference>
<dbReference type="InterPro" id="IPR001128">
    <property type="entry name" value="Cyt_P450"/>
</dbReference>
<evidence type="ECO:0000313" key="9">
    <source>
        <dbReference type="EMBL" id="KIZ16620.1"/>
    </source>
</evidence>
<name>A0A0D7CL82_9ACTN</name>
<dbReference type="PROSITE" id="PS00086">
    <property type="entry name" value="CYTOCHROME_P450"/>
    <property type="match status" value="1"/>
</dbReference>
<dbReference type="PATRIC" id="fig|1240678.4.peg.3434"/>
<comment type="similarity">
    <text evidence="1 7">Belongs to the cytochrome P450 family.</text>
</comment>
<keyword evidence="5 7" id="KW-0408">Iron</keyword>
<reference evidence="9 10" key="1">
    <citation type="submission" date="2014-09" db="EMBL/GenBank/DDBJ databases">
        <title>Draft genome sequence of Streptomyces natalensis ATCC 27448, producer of the antifungal pimaricin.</title>
        <authorList>
            <person name="Mendes M.V."/>
            <person name="Beites T."/>
            <person name="Pires S."/>
            <person name="Santos C.L."/>
            <person name="Moradas-Ferreira P."/>
        </authorList>
    </citation>
    <scope>NUCLEOTIDE SEQUENCE [LARGE SCALE GENOMIC DNA]</scope>
    <source>
        <strain evidence="9 10">ATCC 27448</strain>
    </source>
</reference>
<dbReference type="PRINTS" id="PR00385">
    <property type="entry name" value="P450"/>
</dbReference>
<dbReference type="FunFam" id="1.10.630.10:FF:000018">
    <property type="entry name" value="Cytochrome P450 monooxygenase"/>
    <property type="match status" value="1"/>
</dbReference>
<accession>A0A0D7CL82</accession>
<dbReference type="Proteomes" id="UP000032458">
    <property type="component" value="Unassembled WGS sequence"/>
</dbReference>
<dbReference type="GO" id="GO:0004497">
    <property type="term" value="F:monooxygenase activity"/>
    <property type="evidence" value="ECO:0007669"/>
    <property type="project" value="UniProtKB-KW"/>
</dbReference>
<keyword evidence="4 7" id="KW-0560">Oxidoreductase</keyword>
<evidence type="ECO:0000256" key="1">
    <source>
        <dbReference type="ARBA" id="ARBA00010617"/>
    </source>
</evidence>
<evidence type="ECO:0000313" key="10">
    <source>
        <dbReference type="Proteomes" id="UP000032458"/>
    </source>
</evidence>
<dbReference type="GO" id="GO:0020037">
    <property type="term" value="F:heme binding"/>
    <property type="evidence" value="ECO:0007669"/>
    <property type="project" value="InterPro"/>
</dbReference>
<dbReference type="InterPro" id="IPR036396">
    <property type="entry name" value="Cyt_P450_sf"/>
</dbReference>
<dbReference type="PANTHER" id="PTHR46696">
    <property type="entry name" value="P450, PUTATIVE (EUROFUNG)-RELATED"/>
    <property type="match status" value="1"/>
</dbReference>
<keyword evidence="2 7" id="KW-0349">Heme</keyword>